<reference evidence="1 2" key="1">
    <citation type="submission" date="2019-02" db="EMBL/GenBank/DDBJ databases">
        <title>Deep-cultivation of Planctomycetes and their phenomic and genomic characterization uncovers novel biology.</title>
        <authorList>
            <person name="Wiegand S."/>
            <person name="Jogler M."/>
            <person name="Boedeker C."/>
            <person name="Pinto D."/>
            <person name="Vollmers J."/>
            <person name="Rivas-Marin E."/>
            <person name="Kohn T."/>
            <person name="Peeters S.H."/>
            <person name="Heuer A."/>
            <person name="Rast P."/>
            <person name="Oberbeckmann S."/>
            <person name="Bunk B."/>
            <person name="Jeske O."/>
            <person name="Meyerdierks A."/>
            <person name="Storesund J.E."/>
            <person name="Kallscheuer N."/>
            <person name="Luecker S."/>
            <person name="Lage O.M."/>
            <person name="Pohl T."/>
            <person name="Merkel B.J."/>
            <person name="Hornburger P."/>
            <person name="Mueller R.-W."/>
            <person name="Bruemmer F."/>
            <person name="Labrenz M."/>
            <person name="Spormann A.M."/>
            <person name="Op den Camp H."/>
            <person name="Overmann J."/>
            <person name="Amann R."/>
            <person name="Jetten M.S.M."/>
            <person name="Mascher T."/>
            <person name="Medema M.H."/>
            <person name="Devos D.P."/>
            <person name="Kaster A.-K."/>
            <person name="Ovreas L."/>
            <person name="Rohde M."/>
            <person name="Galperin M.Y."/>
            <person name="Jogler C."/>
        </authorList>
    </citation>
    <scope>NUCLEOTIDE SEQUENCE [LARGE SCALE GENOMIC DNA]</scope>
    <source>
        <strain evidence="1 2">Pan181</strain>
    </source>
</reference>
<gene>
    <name evidence="1" type="ORF">Pan181_03330</name>
</gene>
<dbReference type="PANTHER" id="PTHR43737">
    <property type="entry name" value="BLL7424 PROTEIN"/>
    <property type="match status" value="1"/>
</dbReference>
<dbReference type="SUPFAM" id="SSF53649">
    <property type="entry name" value="Alkaline phosphatase-like"/>
    <property type="match status" value="1"/>
</dbReference>
<dbReference type="KEGG" id="amuc:Pan181_03330"/>
<proteinExistence type="predicted"/>
<dbReference type="PANTHER" id="PTHR43737:SF1">
    <property type="entry name" value="DUF1501 DOMAIN-CONTAINING PROTEIN"/>
    <property type="match status" value="1"/>
</dbReference>
<dbReference type="Proteomes" id="UP000315750">
    <property type="component" value="Chromosome"/>
</dbReference>
<dbReference type="InterPro" id="IPR017850">
    <property type="entry name" value="Alkaline_phosphatase_core_sf"/>
</dbReference>
<name>A0A518AHE0_9BACT</name>
<dbReference type="InterPro" id="IPR006311">
    <property type="entry name" value="TAT_signal"/>
</dbReference>
<dbReference type="AlphaFoldDB" id="A0A518AHE0"/>
<dbReference type="InterPro" id="IPR010869">
    <property type="entry name" value="DUF1501"/>
</dbReference>
<dbReference type="EMBL" id="CP036278">
    <property type="protein sequence ID" value="QDU54153.1"/>
    <property type="molecule type" value="Genomic_DNA"/>
</dbReference>
<dbReference type="OrthoDB" id="127333at2"/>
<dbReference type="Gene3D" id="3.40.720.10">
    <property type="entry name" value="Alkaline Phosphatase, subunit A"/>
    <property type="match status" value="1"/>
</dbReference>
<evidence type="ECO:0008006" key="3">
    <source>
        <dbReference type="Google" id="ProtNLM"/>
    </source>
</evidence>
<sequence length="465" mass="50837">MHCQRFVNPPLTRREMLRQCACGFGGLALASLAGGAPPAPPGYRPRAKSVIFLYMDGGVSQVDSFDPKPALERWNGKPFNAKIEPTQFDNVGTTLASPWKFSQHGESGQWCSTMFPNIARNIDKLAIVRSMVSEFSEHNTANYFLHTGFGQAGRPSMGAWLSYGLGSETQNLPTFVVINGGLVPSGGADNFAAGFLPALHQATMFKPQKLPVANLNAPASMNDERMHGVRSLLASLDSGVAESYAHNDAIESAIANYELAYRMQMAVPEVASVDDEPEFIREQYGLNHDFAPTRIFARECLLARRMVEQGVRFIELTCPAISGCDRWDAHGGLIKNHSENALATDQPIAALLDDLDARGLLDETLVVWAGEFGRTPFAQGSDGRDHNPFGFTIWMAGGGVRGGTTYGQTDEFGYRVVENRVTIHDLHATMLHLLGIDHTKLTYRFGGRDMRLTDVHGELVHGILA</sequence>
<keyword evidence="2" id="KW-1185">Reference proteome</keyword>
<accession>A0A518AHE0</accession>
<evidence type="ECO:0000313" key="1">
    <source>
        <dbReference type="EMBL" id="QDU54153.1"/>
    </source>
</evidence>
<dbReference type="PROSITE" id="PS51318">
    <property type="entry name" value="TAT"/>
    <property type="match status" value="1"/>
</dbReference>
<dbReference type="RefSeq" id="WP_145245171.1">
    <property type="nucleotide sequence ID" value="NZ_CP036278.1"/>
</dbReference>
<protein>
    <recommendedName>
        <fullName evidence="3">Sulfatase</fullName>
    </recommendedName>
</protein>
<organism evidence="1 2">
    <name type="scientific">Aeoliella mucimassa</name>
    <dbReference type="NCBI Taxonomy" id="2527972"/>
    <lineage>
        <taxon>Bacteria</taxon>
        <taxon>Pseudomonadati</taxon>
        <taxon>Planctomycetota</taxon>
        <taxon>Planctomycetia</taxon>
        <taxon>Pirellulales</taxon>
        <taxon>Lacipirellulaceae</taxon>
        <taxon>Aeoliella</taxon>
    </lineage>
</organism>
<evidence type="ECO:0000313" key="2">
    <source>
        <dbReference type="Proteomes" id="UP000315750"/>
    </source>
</evidence>
<dbReference type="Pfam" id="PF07394">
    <property type="entry name" value="DUF1501"/>
    <property type="match status" value="1"/>
</dbReference>